<evidence type="ECO:0000313" key="3">
    <source>
        <dbReference type="EMBL" id="SQH25190.1"/>
    </source>
</evidence>
<evidence type="ECO:0000259" key="1">
    <source>
        <dbReference type="Pfam" id="PF21882"/>
    </source>
</evidence>
<accession>A0AAX2J367</accession>
<organism evidence="2 5">
    <name type="scientific">Kingella kingae</name>
    <dbReference type="NCBI Taxonomy" id="504"/>
    <lineage>
        <taxon>Bacteria</taxon>
        <taxon>Pseudomonadati</taxon>
        <taxon>Pseudomonadota</taxon>
        <taxon>Betaproteobacteria</taxon>
        <taxon>Neisseriales</taxon>
        <taxon>Neisseriaceae</taxon>
        <taxon>Kingella</taxon>
    </lineage>
</organism>
<dbReference type="InterPro" id="IPR054075">
    <property type="entry name" value="Gp53-like_C"/>
</dbReference>
<dbReference type="Gene3D" id="2.60.40.3940">
    <property type="match status" value="1"/>
</dbReference>
<evidence type="ECO:0000313" key="5">
    <source>
        <dbReference type="Proteomes" id="UP000248598"/>
    </source>
</evidence>
<dbReference type="InterPro" id="IPR005068">
    <property type="entry name" value="Phage_lambda_Stf-r2"/>
</dbReference>
<sequence>MANLKETPVWEAGVYQWETSDPVMGGENGIDNKPTRQLANRTSWLKAEMARINDLIHANQQTATQQFALKTTTITAGAGLTGGGVLRDNQTLSLGKPSKITATTTNLAVSNTHTHEIDKASGAVAGIVMLSASTSSTATDKAATPSAVKAAYDLAASKVSLTANQAIAGSKTFINPIIVGETSSWEKMRFNVKGGHWQLEFNPAGIDGKSLNFLFTSSEKNPQQTRIRFPTVTKHQNVAYESWVEGAINKVVGRFAASNHTHTWASITGKPATFAPAAHTHTEYLPKTGGTIDGNLKIQGHSDNWYGSWINNTNALGSAFLHLATGGITRAGIETSHEGNGSWRIALMGTAQGDINQDRHEQLMTVSAASVWTKAYGSLHDYFTRRNEFAVQATDNGYTRLPNGLILQWGSFYYNDLPSWNNTFDITYPITFPNKVLSVVACGAGYQGTPTNAATLRNHNFTAYVREMYTGAEAGGVRWFAIGF</sequence>
<evidence type="ECO:0000313" key="4">
    <source>
        <dbReference type="EMBL" id="SQH25608.1"/>
    </source>
</evidence>
<dbReference type="GO" id="GO:0046718">
    <property type="term" value="P:symbiont entry into host cell"/>
    <property type="evidence" value="ECO:0007669"/>
    <property type="project" value="InterPro"/>
</dbReference>
<dbReference type="EMBL" id="LS483426">
    <property type="protein sequence ID" value="SQH25190.1"/>
    <property type="molecule type" value="Genomic_DNA"/>
</dbReference>
<dbReference type="GO" id="GO:0019062">
    <property type="term" value="P:virion attachment to host cell"/>
    <property type="evidence" value="ECO:0007669"/>
    <property type="project" value="InterPro"/>
</dbReference>
<evidence type="ECO:0000313" key="2">
    <source>
        <dbReference type="EMBL" id="SQH24527.1"/>
    </source>
</evidence>
<protein>
    <submittedName>
        <fullName evidence="2">Phage tail fibre repeat</fullName>
    </submittedName>
</protein>
<dbReference type="AlphaFoldDB" id="A0AAX2J367"/>
<dbReference type="GeneID" id="93263421"/>
<dbReference type="EMBL" id="LS483426">
    <property type="protein sequence ID" value="SQH24527.1"/>
    <property type="molecule type" value="Genomic_DNA"/>
</dbReference>
<gene>
    <name evidence="2" type="ORF">NCTC10529_00714</name>
    <name evidence="3" type="ORF">NCTC10529_01386</name>
    <name evidence="4" type="ORF">NCTC10529_01816</name>
</gene>
<reference evidence="2 5" key="1">
    <citation type="submission" date="2018-06" db="EMBL/GenBank/DDBJ databases">
        <authorList>
            <consortium name="Pathogen Informatics"/>
            <person name="Doyle S."/>
        </authorList>
    </citation>
    <scope>NUCLEOTIDE SEQUENCE [LARGE SCALE GENOMIC DNA]</scope>
    <source>
        <strain evidence="2 5">NCTC10529</strain>
    </source>
</reference>
<dbReference type="Proteomes" id="UP000248598">
    <property type="component" value="Chromosome 1"/>
</dbReference>
<name>A0AAX2J367_KINKI</name>
<proteinExistence type="predicted"/>
<dbReference type="RefSeq" id="WP_111694417.1">
    <property type="nucleotide sequence ID" value="NZ_CP091518.1"/>
</dbReference>
<dbReference type="EMBL" id="LS483426">
    <property type="protein sequence ID" value="SQH25608.1"/>
    <property type="molecule type" value="Genomic_DNA"/>
</dbReference>
<dbReference type="Pfam" id="PF21882">
    <property type="entry name" value="Gp53-like_C"/>
    <property type="match status" value="1"/>
</dbReference>
<feature type="domain" description="Putative tail fiber protein gp53-like C-terminal" evidence="1">
    <location>
        <begin position="400"/>
        <end position="483"/>
    </location>
</feature>
<dbReference type="Pfam" id="PF03406">
    <property type="entry name" value="Phage_fiber_2"/>
    <property type="match status" value="1"/>
</dbReference>